<keyword evidence="3 5" id="KW-1133">Transmembrane helix</keyword>
<dbReference type="GO" id="GO:0004984">
    <property type="term" value="F:olfactory receptor activity"/>
    <property type="evidence" value="ECO:0007669"/>
    <property type="project" value="TreeGrafter"/>
</dbReference>
<dbReference type="SUPFAM" id="SSF81321">
    <property type="entry name" value="Family A G protein-coupled receptor-like"/>
    <property type="match status" value="1"/>
</dbReference>
<name>A0A8C5LRY8_9ANUR</name>
<dbReference type="PROSITE" id="PS50262">
    <property type="entry name" value="G_PROTEIN_RECEP_F1_2"/>
    <property type="match status" value="1"/>
</dbReference>
<dbReference type="FunFam" id="1.20.1070.10:FF:000096">
    <property type="entry name" value="Odorant receptor 131-2"/>
    <property type="match status" value="1"/>
</dbReference>
<dbReference type="OrthoDB" id="8856247at2759"/>
<reference evidence="7" key="2">
    <citation type="submission" date="2025-09" db="UniProtKB">
        <authorList>
            <consortium name="Ensembl"/>
        </authorList>
    </citation>
    <scope>IDENTIFICATION</scope>
</reference>
<evidence type="ECO:0000256" key="5">
    <source>
        <dbReference type="SAM" id="Phobius"/>
    </source>
</evidence>
<sequence length="326" mass="36937">MQNSTSLSIGLVQMNTFNSKTLEIGRAIFLSSTLLSFFYFLYFIVGILHFSFTSPHVREQPRYILFAHMLINDALYLSLSLFLLMASLFLLYIPVPICYIIVTLTSSTFKITPYNLAVMALERYAAICFPLRHAILCTPQRSNVAIAVMWTIGLIPNVADLVVLGISADRKFISLRVMCTREAVMVNAIQSSIRSYTLISSLATVAVIILFTYVKVMLVARKISSGSSSAFKAGRTVMLHAFQLLLCMVSFTSAFTESYFREYLLFLLFGNFIILTCLPRFLSPLIYGLRDEVLKQGVRRLFTPNCKSLKSWKFRSNKCKREATQQ</sequence>
<dbReference type="PANTHER" id="PTHR26451:SF994">
    <property type="entry name" value="ODORANT RECEPTOR 131-2-LIKE"/>
    <property type="match status" value="1"/>
</dbReference>
<feature type="transmembrane region" description="Helical" evidence="5">
    <location>
        <begin position="27"/>
        <end position="53"/>
    </location>
</feature>
<proteinExistence type="predicted"/>
<evidence type="ECO:0000256" key="2">
    <source>
        <dbReference type="ARBA" id="ARBA00022692"/>
    </source>
</evidence>
<accession>A0A8C5LRY8</accession>
<dbReference type="Ensembl" id="ENSLLET00000004428.1">
    <property type="protein sequence ID" value="ENSLLEP00000004233.1"/>
    <property type="gene ID" value="ENSLLEG00000002733.1"/>
</dbReference>
<dbReference type="GeneTree" id="ENSGT00940000161337"/>
<feature type="transmembrane region" description="Helical" evidence="5">
    <location>
        <begin position="263"/>
        <end position="282"/>
    </location>
</feature>
<keyword evidence="4 5" id="KW-0472">Membrane</keyword>
<evidence type="ECO:0000313" key="7">
    <source>
        <dbReference type="Ensembl" id="ENSLLEP00000004233.1"/>
    </source>
</evidence>
<evidence type="ECO:0000256" key="4">
    <source>
        <dbReference type="ARBA" id="ARBA00023136"/>
    </source>
</evidence>
<dbReference type="InterPro" id="IPR000276">
    <property type="entry name" value="GPCR_Rhodpsn"/>
</dbReference>
<dbReference type="InterPro" id="IPR052921">
    <property type="entry name" value="GPCR1_Superfamily_Member"/>
</dbReference>
<keyword evidence="8" id="KW-1185">Reference proteome</keyword>
<evidence type="ECO:0000256" key="3">
    <source>
        <dbReference type="ARBA" id="ARBA00022989"/>
    </source>
</evidence>
<feature type="transmembrane region" description="Helical" evidence="5">
    <location>
        <begin position="74"/>
        <end position="102"/>
    </location>
</feature>
<feature type="transmembrane region" description="Helical" evidence="5">
    <location>
        <begin position="144"/>
        <end position="168"/>
    </location>
</feature>
<protein>
    <recommendedName>
        <fullName evidence="6">G-protein coupled receptors family 1 profile domain-containing protein</fullName>
    </recommendedName>
</protein>
<feature type="transmembrane region" description="Helical" evidence="5">
    <location>
        <begin position="237"/>
        <end position="257"/>
    </location>
</feature>
<evidence type="ECO:0000313" key="8">
    <source>
        <dbReference type="Proteomes" id="UP000694569"/>
    </source>
</evidence>
<evidence type="ECO:0000256" key="1">
    <source>
        <dbReference type="ARBA" id="ARBA00004370"/>
    </source>
</evidence>
<dbReference type="InterPro" id="IPR017452">
    <property type="entry name" value="GPCR_Rhodpsn_7TM"/>
</dbReference>
<dbReference type="GO" id="GO:0005549">
    <property type="term" value="F:odorant binding"/>
    <property type="evidence" value="ECO:0007669"/>
    <property type="project" value="TreeGrafter"/>
</dbReference>
<feature type="transmembrane region" description="Helical" evidence="5">
    <location>
        <begin position="114"/>
        <end position="132"/>
    </location>
</feature>
<dbReference type="AlphaFoldDB" id="A0A8C5LRY8"/>
<feature type="domain" description="G-protein coupled receptors family 1 profile" evidence="6">
    <location>
        <begin position="43"/>
        <end position="287"/>
    </location>
</feature>
<organism evidence="7 8">
    <name type="scientific">Leptobrachium leishanense</name>
    <name type="common">Leishan spiny toad</name>
    <dbReference type="NCBI Taxonomy" id="445787"/>
    <lineage>
        <taxon>Eukaryota</taxon>
        <taxon>Metazoa</taxon>
        <taxon>Chordata</taxon>
        <taxon>Craniata</taxon>
        <taxon>Vertebrata</taxon>
        <taxon>Euteleostomi</taxon>
        <taxon>Amphibia</taxon>
        <taxon>Batrachia</taxon>
        <taxon>Anura</taxon>
        <taxon>Pelobatoidea</taxon>
        <taxon>Megophryidae</taxon>
        <taxon>Leptobrachium</taxon>
    </lineage>
</organism>
<dbReference type="Proteomes" id="UP000694569">
    <property type="component" value="Unplaced"/>
</dbReference>
<keyword evidence="2 5" id="KW-0812">Transmembrane</keyword>
<dbReference type="PANTHER" id="PTHR26451">
    <property type="entry name" value="G_PROTEIN_RECEP_F1_2 DOMAIN-CONTAINING PROTEIN"/>
    <property type="match status" value="1"/>
</dbReference>
<dbReference type="Gene3D" id="1.20.1070.10">
    <property type="entry name" value="Rhodopsin 7-helix transmembrane proteins"/>
    <property type="match status" value="1"/>
</dbReference>
<dbReference type="CDD" id="cd00637">
    <property type="entry name" value="7tm_classA_rhodopsin-like"/>
    <property type="match status" value="1"/>
</dbReference>
<evidence type="ECO:0000259" key="6">
    <source>
        <dbReference type="PROSITE" id="PS50262"/>
    </source>
</evidence>
<reference evidence="7" key="1">
    <citation type="submission" date="2025-08" db="UniProtKB">
        <authorList>
            <consortium name="Ensembl"/>
        </authorList>
    </citation>
    <scope>IDENTIFICATION</scope>
</reference>
<dbReference type="GO" id="GO:0004930">
    <property type="term" value="F:G protein-coupled receptor activity"/>
    <property type="evidence" value="ECO:0007669"/>
    <property type="project" value="InterPro"/>
</dbReference>
<feature type="transmembrane region" description="Helical" evidence="5">
    <location>
        <begin position="195"/>
        <end position="216"/>
    </location>
</feature>
<dbReference type="Pfam" id="PF00001">
    <property type="entry name" value="7tm_1"/>
    <property type="match status" value="1"/>
</dbReference>
<dbReference type="GO" id="GO:0016020">
    <property type="term" value="C:membrane"/>
    <property type="evidence" value="ECO:0007669"/>
    <property type="project" value="UniProtKB-SubCell"/>
</dbReference>
<comment type="subcellular location">
    <subcellularLocation>
        <location evidence="1">Membrane</location>
    </subcellularLocation>
</comment>